<evidence type="ECO:0000256" key="1">
    <source>
        <dbReference type="SAM" id="Phobius"/>
    </source>
</evidence>
<evidence type="ECO:0000313" key="2">
    <source>
        <dbReference type="EMBL" id="MBE8715269.1"/>
    </source>
</evidence>
<dbReference type="Proteomes" id="UP000616201">
    <property type="component" value="Unassembled WGS sequence"/>
</dbReference>
<dbReference type="AlphaFoldDB" id="A0A928V273"/>
<comment type="caution">
    <text evidence="2">The sequence shown here is derived from an EMBL/GenBank/DDBJ whole genome shotgun (WGS) entry which is preliminary data.</text>
</comment>
<keyword evidence="1" id="KW-0812">Transmembrane</keyword>
<sequence>MYNKFIKVVIILVLIVIFFGPNLSFVMGENQEFGFPFAYLSRKTFESNIGNSLTYGFNLNSFSYNLLLFIGLIALFLFINKRRIKSKNLKVKIQK</sequence>
<proteinExistence type="predicted"/>
<reference evidence="2" key="1">
    <citation type="submission" date="2018-02" db="EMBL/GenBank/DDBJ databases">
        <authorList>
            <person name="Vasarhelyi B.M."/>
            <person name="Deshmukh S."/>
            <person name="Balint B."/>
            <person name="Kukolya J."/>
        </authorList>
    </citation>
    <scope>NUCLEOTIDE SEQUENCE</scope>
    <source>
        <strain evidence="2">KB22</strain>
    </source>
</reference>
<keyword evidence="1" id="KW-1133">Transmembrane helix</keyword>
<keyword evidence="3" id="KW-1185">Reference proteome</keyword>
<gene>
    <name evidence="2" type="ORF">C4F49_16440</name>
</gene>
<accession>A0A928V273</accession>
<evidence type="ECO:0000313" key="3">
    <source>
        <dbReference type="Proteomes" id="UP000616201"/>
    </source>
</evidence>
<feature type="transmembrane region" description="Helical" evidence="1">
    <location>
        <begin position="62"/>
        <end position="80"/>
    </location>
</feature>
<keyword evidence="1" id="KW-0472">Membrane</keyword>
<name>A0A928V273_9SPHI</name>
<dbReference type="EMBL" id="PRDK01000009">
    <property type="protein sequence ID" value="MBE8715269.1"/>
    <property type="molecule type" value="Genomic_DNA"/>
</dbReference>
<organism evidence="2 3">
    <name type="scientific">Sphingobacterium hungaricum</name>
    <dbReference type="NCBI Taxonomy" id="2082723"/>
    <lineage>
        <taxon>Bacteria</taxon>
        <taxon>Pseudomonadati</taxon>
        <taxon>Bacteroidota</taxon>
        <taxon>Sphingobacteriia</taxon>
        <taxon>Sphingobacteriales</taxon>
        <taxon>Sphingobacteriaceae</taxon>
        <taxon>Sphingobacterium</taxon>
    </lineage>
</organism>
<protein>
    <submittedName>
        <fullName evidence="2">Uncharacterized protein</fullName>
    </submittedName>
</protein>